<name>A0ACB8WCW9_9TELE</name>
<dbReference type="Proteomes" id="UP000831701">
    <property type="component" value="Chromosome 12"/>
</dbReference>
<reference evidence="1" key="1">
    <citation type="submission" date="2022-04" db="EMBL/GenBank/DDBJ databases">
        <title>Jade perch genome.</title>
        <authorList>
            <person name="Chao B."/>
        </authorList>
    </citation>
    <scope>NUCLEOTIDE SEQUENCE</scope>
    <source>
        <strain evidence="1">CB-2022</strain>
    </source>
</reference>
<proteinExistence type="predicted"/>
<dbReference type="EMBL" id="CM041542">
    <property type="protein sequence ID" value="KAI3365611.1"/>
    <property type="molecule type" value="Genomic_DNA"/>
</dbReference>
<keyword evidence="2" id="KW-1185">Reference proteome</keyword>
<evidence type="ECO:0000313" key="1">
    <source>
        <dbReference type="EMBL" id="KAI3365611.1"/>
    </source>
</evidence>
<protein>
    <submittedName>
        <fullName evidence="1">Uncharacterized protein</fullName>
    </submittedName>
</protein>
<comment type="caution">
    <text evidence="1">The sequence shown here is derived from an EMBL/GenBank/DDBJ whole genome shotgun (WGS) entry which is preliminary data.</text>
</comment>
<organism evidence="1 2">
    <name type="scientific">Scortum barcoo</name>
    <name type="common">barcoo grunter</name>
    <dbReference type="NCBI Taxonomy" id="214431"/>
    <lineage>
        <taxon>Eukaryota</taxon>
        <taxon>Metazoa</taxon>
        <taxon>Chordata</taxon>
        <taxon>Craniata</taxon>
        <taxon>Vertebrata</taxon>
        <taxon>Euteleostomi</taxon>
        <taxon>Actinopterygii</taxon>
        <taxon>Neopterygii</taxon>
        <taxon>Teleostei</taxon>
        <taxon>Neoteleostei</taxon>
        <taxon>Acanthomorphata</taxon>
        <taxon>Eupercaria</taxon>
        <taxon>Centrarchiformes</taxon>
        <taxon>Terapontoidei</taxon>
        <taxon>Terapontidae</taxon>
        <taxon>Scortum</taxon>
    </lineage>
</organism>
<evidence type="ECO:0000313" key="2">
    <source>
        <dbReference type="Proteomes" id="UP000831701"/>
    </source>
</evidence>
<gene>
    <name evidence="1" type="ORF">L3Q82_010693</name>
</gene>
<sequence length="113" mass="11559">MLPTMAGHPGDVTQRLPNGPDSVRISRNKLGYYSGLAVVPNDVVIASGTGASVGKAGEKKGGSRYQESVVEAEWDFGGGEGWGGSGSGAAVMSGCGSSTHVGRRQLDRPSFAY</sequence>
<accession>A0ACB8WCW9</accession>